<dbReference type="SMART" id="SM00167">
    <property type="entry name" value="VPS9"/>
    <property type="match status" value="1"/>
</dbReference>
<dbReference type="RefSeq" id="XP_070870511.1">
    <property type="nucleotide sequence ID" value="XM_071007286.1"/>
</dbReference>
<feature type="region of interest" description="Disordered" evidence="2">
    <location>
        <begin position="402"/>
        <end position="471"/>
    </location>
</feature>
<feature type="region of interest" description="Disordered" evidence="2">
    <location>
        <begin position="1"/>
        <end position="94"/>
    </location>
</feature>
<keyword evidence="1" id="KW-0175">Coiled coil</keyword>
<dbReference type="Gene3D" id="1.20.1050.80">
    <property type="entry name" value="VPS9 domain"/>
    <property type="match status" value="1"/>
</dbReference>
<dbReference type="Pfam" id="PF02204">
    <property type="entry name" value="VPS9"/>
    <property type="match status" value="1"/>
</dbReference>
<dbReference type="InterPro" id="IPR003123">
    <property type="entry name" value="VPS9"/>
</dbReference>
<evidence type="ECO:0000313" key="5">
    <source>
        <dbReference type="Proteomes" id="UP001600064"/>
    </source>
</evidence>
<feature type="compositionally biased region" description="Low complexity" evidence="2">
    <location>
        <begin position="616"/>
        <end position="633"/>
    </location>
</feature>
<feature type="compositionally biased region" description="Low complexity" evidence="2">
    <location>
        <begin position="736"/>
        <end position="752"/>
    </location>
</feature>
<gene>
    <name evidence="4" type="ORF">VTJ83DRAFT_1158</name>
</gene>
<evidence type="ECO:0000256" key="1">
    <source>
        <dbReference type="SAM" id="Coils"/>
    </source>
</evidence>
<evidence type="ECO:0000259" key="3">
    <source>
        <dbReference type="PROSITE" id="PS51205"/>
    </source>
</evidence>
<dbReference type="Proteomes" id="UP001600064">
    <property type="component" value="Unassembled WGS sequence"/>
</dbReference>
<dbReference type="GeneID" id="98121930"/>
<evidence type="ECO:0000256" key="2">
    <source>
        <dbReference type="SAM" id="MobiDB-lite"/>
    </source>
</evidence>
<feature type="compositionally biased region" description="Low complexity" evidence="2">
    <location>
        <begin position="423"/>
        <end position="437"/>
    </location>
</feature>
<name>A0ABR4DQ50_9PEZI</name>
<dbReference type="PROSITE" id="PS51205">
    <property type="entry name" value="VPS9"/>
    <property type="match status" value="1"/>
</dbReference>
<feature type="compositionally biased region" description="Polar residues" evidence="2">
    <location>
        <begin position="438"/>
        <end position="454"/>
    </location>
</feature>
<protein>
    <recommendedName>
        <fullName evidence="3">VPS9 domain-containing protein</fullName>
    </recommendedName>
</protein>
<feature type="coiled-coil region" evidence="1">
    <location>
        <begin position="203"/>
        <end position="230"/>
    </location>
</feature>
<feature type="region of interest" description="Disordered" evidence="2">
    <location>
        <begin position="600"/>
        <end position="699"/>
    </location>
</feature>
<dbReference type="SUPFAM" id="SSF109993">
    <property type="entry name" value="VPS9 domain"/>
    <property type="match status" value="1"/>
</dbReference>
<dbReference type="InterPro" id="IPR045046">
    <property type="entry name" value="Vps9-like"/>
</dbReference>
<reference evidence="4 5" key="1">
    <citation type="journal article" date="2024" name="Commun. Biol.">
        <title>Comparative genomic analysis of thermophilic fungi reveals convergent evolutionary adaptations and gene losses.</title>
        <authorList>
            <person name="Steindorff A.S."/>
            <person name="Aguilar-Pontes M.V."/>
            <person name="Robinson A.J."/>
            <person name="Andreopoulos B."/>
            <person name="LaButti K."/>
            <person name="Kuo A."/>
            <person name="Mondo S."/>
            <person name="Riley R."/>
            <person name="Otillar R."/>
            <person name="Haridas S."/>
            <person name="Lipzen A."/>
            <person name="Grimwood J."/>
            <person name="Schmutz J."/>
            <person name="Clum A."/>
            <person name="Reid I.D."/>
            <person name="Moisan M.C."/>
            <person name="Butler G."/>
            <person name="Nguyen T.T.M."/>
            <person name="Dewar K."/>
            <person name="Conant G."/>
            <person name="Drula E."/>
            <person name="Henrissat B."/>
            <person name="Hansel C."/>
            <person name="Singer S."/>
            <person name="Hutchinson M.I."/>
            <person name="de Vries R.P."/>
            <person name="Natvig D.O."/>
            <person name="Powell A.J."/>
            <person name="Tsang A."/>
            <person name="Grigoriev I.V."/>
        </authorList>
    </citation>
    <scope>NUCLEOTIDE SEQUENCE [LARGE SCALE GENOMIC DNA]</scope>
    <source>
        <strain evidence="4 5">ATCC 22073</strain>
    </source>
</reference>
<keyword evidence="5" id="KW-1185">Reference proteome</keyword>
<comment type="caution">
    <text evidence="4">The sequence shown here is derived from an EMBL/GenBank/DDBJ whole genome shotgun (WGS) entry which is preliminary data.</text>
</comment>
<feature type="region of interest" description="Disordered" evidence="2">
    <location>
        <begin position="736"/>
        <end position="768"/>
    </location>
</feature>
<dbReference type="EMBL" id="JAZGUE010000001">
    <property type="protein sequence ID" value="KAL2271787.1"/>
    <property type="molecule type" value="Genomic_DNA"/>
</dbReference>
<feature type="compositionally biased region" description="Low complexity" evidence="2">
    <location>
        <begin position="162"/>
        <end position="185"/>
    </location>
</feature>
<sequence length="850" mass="90457">MASHPASTPRQNPLRSVHSFRVERPSSPEPDGESGPATRPKRAHTVDNARQIAPAALRTASGTHLTPTVPEDEPADAFTSTTEESTDPPRTSVDLDDLPIELISLTDRFVESLTAPIHPTPPTIEDLTRMFQDFYATAAAHIQTHVDTLAARQKREEREEAAPPLTSRPSAASLLRATASSLGSRPAPPKRDSEQPLLTPEELAERKRARKALESKKSELEEAVERRLCEGIYAKIYRHRSTQDEAQDAKLRSKTAALCVVGIGPVDLGVDLGIPPESDAEATTEKQKEVREWLEPARAELTLMSQARYPLGKLNHLKAAHKRIIDTLSHFHPSSSADELMPMLIYTLITLPPESLSVISDVNFIQRFRWEQKLHGEASYCLTTLEAAIAFLETVDLSTLRADETPTGPVKPPGGSPALKSETFPPAFSPTASSPSTRGPNPTETASATLTPAHQPQQQEPSPGPPPAASASFRAAVNAQLRGPRRLSDLVRSTPTPSQALNAASDAVFTTADQGLKTISTSLGDSYKFLLGKLRERAPDALLGKDSGAGGSGSAGDDASATAMVPKTLADARKLVSTPPLQPQGNRDDEAASLRGAPLTPTREEEEQPPLPPQPQQQLQQLQQQQQQQQQQPPSQPPPERPSPLLSLISGTASRRDRSADSARSATSSIGRRATATAAGSDERRPLGEATSAAPSPMALASPQLIDSVRSLGNSLNPMARISAGIGGLRAFGRSPASPATGTAAPGATGTATGTGPGAAGTPTAAEATAAAAAERAPTPPAKEVDMATAFPDLAPVLPPREHPKIRPPVARFMEAQNAADLTIGDVFELLRDYKRMARALQEMDAFLRE</sequence>
<proteinExistence type="predicted"/>
<feature type="domain" description="VPS9" evidence="3">
    <location>
        <begin position="245"/>
        <end position="401"/>
    </location>
</feature>
<dbReference type="PANTHER" id="PTHR23101:SF97">
    <property type="entry name" value="DOMAIN PROTEIN, PUTATIVE (AFU_ORTHOLOGUE AFUA_2G10890)-RELATED"/>
    <property type="match status" value="1"/>
</dbReference>
<accession>A0ABR4DQ50</accession>
<dbReference type="PANTHER" id="PTHR23101">
    <property type="entry name" value="RAB GDP/GTP EXCHANGE FACTOR"/>
    <property type="match status" value="1"/>
</dbReference>
<evidence type="ECO:0000313" key="4">
    <source>
        <dbReference type="EMBL" id="KAL2271787.1"/>
    </source>
</evidence>
<feature type="region of interest" description="Disordered" evidence="2">
    <location>
        <begin position="150"/>
        <end position="202"/>
    </location>
</feature>
<feature type="compositionally biased region" description="Polar residues" evidence="2">
    <location>
        <begin position="1"/>
        <end position="14"/>
    </location>
</feature>
<feature type="compositionally biased region" description="Low complexity" evidence="2">
    <location>
        <begin position="690"/>
        <end position="699"/>
    </location>
</feature>
<organism evidence="4 5">
    <name type="scientific">Remersonia thermophila</name>
    <dbReference type="NCBI Taxonomy" id="72144"/>
    <lineage>
        <taxon>Eukaryota</taxon>
        <taxon>Fungi</taxon>
        <taxon>Dikarya</taxon>
        <taxon>Ascomycota</taxon>
        <taxon>Pezizomycotina</taxon>
        <taxon>Sordariomycetes</taxon>
        <taxon>Sordariomycetidae</taxon>
        <taxon>Sordariales</taxon>
        <taxon>Sordariales incertae sedis</taxon>
        <taxon>Remersonia</taxon>
    </lineage>
</organism>
<dbReference type="InterPro" id="IPR037191">
    <property type="entry name" value="VPS9_dom_sf"/>
</dbReference>